<dbReference type="AlphaFoldDB" id="A0AA88WE22"/>
<dbReference type="EMBL" id="JAVXUP010000553">
    <property type="protein sequence ID" value="KAK3025387.1"/>
    <property type="molecule type" value="Genomic_DNA"/>
</dbReference>
<evidence type="ECO:0000313" key="3">
    <source>
        <dbReference type="Proteomes" id="UP001188597"/>
    </source>
</evidence>
<proteinExistence type="predicted"/>
<feature type="compositionally biased region" description="Polar residues" evidence="1">
    <location>
        <begin position="468"/>
        <end position="478"/>
    </location>
</feature>
<dbReference type="PANTHER" id="PTHR33781:SF4">
    <property type="entry name" value="PROTEIN PHYTOCHROME KINASE SUBSTRATE 1"/>
    <property type="match status" value="1"/>
</dbReference>
<organism evidence="2 3">
    <name type="scientific">Escallonia herrerae</name>
    <dbReference type="NCBI Taxonomy" id="1293975"/>
    <lineage>
        <taxon>Eukaryota</taxon>
        <taxon>Viridiplantae</taxon>
        <taxon>Streptophyta</taxon>
        <taxon>Embryophyta</taxon>
        <taxon>Tracheophyta</taxon>
        <taxon>Spermatophyta</taxon>
        <taxon>Magnoliopsida</taxon>
        <taxon>eudicotyledons</taxon>
        <taxon>Gunneridae</taxon>
        <taxon>Pentapetalae</taxon>
        <taxon>asterids</taxon>
        <taxon>campanulids</taxon>
        <taxon>Escalloniales</taxon>
        <taxon>Escalloniaceae</taxon>
        <taxon>Escallonia</taxon>
    </lineage>
</organism>
<evidence type="ECO:0008006" key="4">
    <source>
        <dbReference type="Google" id="ProtNLM"/>
    </source>
</evidence>
<evidence type="ECO:0000313" key="2">
    <source>
        <dbReference type="EMBL" id="KAK3025387.1"/>
    </source>
</evidence>
<comment type="caution">
    <text evidence="2">The sequence shown here is derived from an EMBL/GenBank/DDBJ whole genome shotgun (WGS) entry which is preliminary data.</text>
</comment>
<dbReference type="Proteomes" id="UP001188597">
    <property type="component" value="Unassembled WGS sequence"/>
</dbReference>
<sequence>MTMVSSASVCNSHRSQSLSIENGNNLRDASFSSYLSDAEKPFILKLVESGKIPNSLISSSHENVYIARKKVEDGEIGVFGAEKYFKGAMDKENPRVADKDNENDKHEKDEPVHMVPVKQKNQLGTPSVQSESSWNSQSALLQRVSRSQQHRRTNKVHGKRLLATLGCNCYCNDKNSVDIDENKSENTSTGGTTSAVTHSKAITKPPMKTAAWVKEEIHFKKFDELGHGLRKEDCFSFPVLKNLAVNVQLQEDGAARKSLDVFGSPISETGKKALNDGRKLTTLSWDSITPRIKEVEIAANGMNNDSESDASSDLFEIESFSNNSNPFLARDSSDGMSSCVTPRNCYAPSEASIEWSVVTASAADFSAMSDSEEVRTAGSTTNPSGMVKNVRSAPAKEAHKRRPSILMGCKSHRAVRVAGDAYRTNEKTIPEPPRHHKMDSIKPVTRFPGETKLTGFDSIHGQRAFDTRSLSRTHSPPSSHLLYIQ</sequence>
<accession>A0AA88WE22</accession>
<protein>
    <recommendedName>
        <fullName evidence="4">Phytochrome kinase substrate 1</fullName>
    </recommendedName>
</protein>
<dbReference type="PANTHER" id="PTHR33781">
    <property type="entry name" value="PROTEIN PHYTOCHROME KINASE SUBSTRATE 1-RELATED"/>
    <property type="match status" value="1"/>
</dbReference>
<feature type="region of interest" description="Disordered" evidence="1">
    <location>
        <begin position="465"/>
        <end position="485"/>
    </location>
</feature>
<gene>
    <name evidence="2" type="ORF">RJ639_044927</name>
</gene>
<keyword evidence="3" id="KW-1185">Reference proteome</keyword>
<name>A0AA88WE22_9ASTE</name>
<dbReference type="GO" id="GO:0009638">
    <property type="term" value="P:phototropism"/>
    <property type="evidence" value="ECO:0007669"/>
    <property type="project" value="InterPro"/>
</dbReference>
<reference evidence="2" key="1">
    <citation type="submission" date="2022-12" db="EMBL/GenBank/DDBJ databases">
        <title>Draft genome assemblies for two species of Escallonia (Escalloniales).</title>
        <authorList>
            <person name="Chanderbali A."/>
            <person name="Dervinis C."/>
            <person name="Anghel I."/>
            <person name="Soltis D."/>
            <person name="Soltis P."/>
            <person name="Zapata F."/>
        </authorList>
    </citation>
    <scope>NUCLEOTIDE SEQUENCE</scope>
    <source>
        <strain evidence="2">UCBG64.0493</strain>
        <tissue evidence="2">Leaf</tissue>
    </source>
</reference>
<feature type="region of interest" description="Disordered" evidence="1">
    <location>
        <begin position="90"/>
        <end position="134"/>
    </location>
</feature>
<feature type="region of interest" description="Disordered" evidence="1">
    <location>
        <begin position="374"/>
        <end position="402"/>
    </location>
</feature>
<dbReference type="InterPro" id="IPR039615">
    <property type="entry name" value="PKS"/>
</dbReference>
<feature type="compositionally biased region" description="Basic and acidic residues" evidence="1">
    <location>
        <begin position="90"/>
        <end position="112"/>
    </location>
</feature>
<evidence type="ECO:0000256" key="1">
    <source>
        <dbReference type="SAM" id="MobiDB-lite"/>
    </source>
</evidence>